<feature type="domain" description="VWFA" evidence="3">
    <location>
        <begin position="431"/>
        <end position="595"/>
    </location>
</feature>
<protein>
    <recommendedName>
        <fullName evidence="3">VWFA domain-containing protein</fullName>
    </recommendedName>
</protein>
<evidence type="ECO:0000256" key="1">
    <source>
        <dbReference type="SAM" id="MobiDB-lite"/>
    </source>
</evidence>
<organism evidence="4 5">
    <name type="scientific">Tumebacillus avium</name>
    <dbReference type="NCBI Taxonomy" id="1903704"/>
    <lineage>
        <taxon>Bacteria</taxon>
        <taxon>Bacillati</taxon>
        <taxon>Bacillota</taxon>
        <taxon>Bacilli</taxon>
        <taxon>Bacillales</taxon>
        <taxon>Alicyclobacillaceae</taxon>
        <taxon>Tumebacillus</taxon>
    </lineage>
</organism>
<dbReference type="SUPFAM" id="SSF52317">
    <property type="entry name" value="Class I glutamine amidotransferase-like"/>
    <property type="match status" value="1"/>
</dbReference>
<dbReference type="InterPro" id="IPR036465">
    <property type="entry name" value="vWFA_dom_sf"/>
</dbReference>
<evidence type="ECO:0000259" key="3">
    <source>
        <dbReference type="PROSITE" id="PS50234"/>
    </source>
</evidence>
<dbReference type="PANTHER" id="PTHR37947">
    <property type="entry name" value="BLL2462 PROTEIN"/>
    <property type="match status" value="1"/>
</dbReference>
<dbReference type="CDD" id="cd00198">
    <property type="entry name" value="vWFA"/>
    <property type="match status" value="1"/>
</dbReference>
<dbReference type="Pfam" id="PF07090">
    <property type="entry name" value="GATase1_like"/>
    <property type="match status" value="1"/>
</dbReference>
<dbReference type="KEGG" id="tum:CBW65_17995"/>
<feature type="region of interest" description="Disordered" evidence="1">
    <location>
        <begin position="876"/>
        <end position="952"/>
    </location>
</feature>
<sequence>MRSGAGWLCSLCSCCLWNGGCTSVGFDLMHPWWLLLLLPAAAAMVWWYRGERRLLGARKKAVAALRSLMFLLLILAVAGFTLKAPVDKQEVVFVVDESKSIASQKQAVAFVEEAIGVKQADDAFAILGTGERPAVEYPLSVETPNALELGGVPNKNFTDLAAGLRLAQGLINTGYQPRVVLLSDGEQNLGDAVREAGYLKERGIQVDVSYLKREVGAEVLVKNASVPATLYQGETFTLTAVVESTVATQATLQIYEDNKPIAKSELQVQKGESRLSIPLQATDSGFHRYRVEVLPGQDTEPVNNTSYAYGDVLGKSPALIVEGEPGDAKWLSEALRAGQFPFRTATAATMPKTLEDLCRYSVIVLANVSGVEIPESVQKQIESAVRDFGVGLMMTGGDDSFGLGGYFDTPVEKALPVYMDLRNQQEIPSLGLMLVIDRSGSMGTDKMELAKEAARRSTGMLKAQDTLGVLAFDTTNWWVVEPTKVTDPKELQDKISGIAANGGTSIYPAVEEAFYKLEDLETKRKHIILLTDGQSPEGDYDGLTARMREKGITMSTVAVGQDADTALLEGLAEKAKGRFYSAVDSQSVPMIFSKETALAGKTYIEDNPFTPGIGQSKELAPLFAQGLPQINAHIAVTEKETADVVLANPKGEPVLARWQYGLGRSVAWTSDAKGVWSNQWAAWSGSSAFWNQLMTWLLPQYQTDAFDMRAGITGGQGELSIRLQEPLAAGAVLKAQVISGDATQEEVPLLLKAPGEYVGQFNADRPGTYLMSVVEEQNGQVLNAASSGIAVAYSPEYDLPKNGQETLAAIAQAGGGRVLNDPADVFAADLPPKWSARDLSYLLLLLAACLWPLDVALRRISFSTARLTAWRAARQKAKTERTEQNREQQKVQSSSMQGLKRKAEGAAERRTGQLAPPPVKTPTQTQQAAPPEPPKQEESSTVSKLLDKKRKK</sequence>
<evidence type="ECO:0000313" key="4">
    <source>
        <dbReference type="EMBL" id="ARU62654.1"/>
    </source>
</evidence>
<dbReference type="InterPro" id="IPR002035">
    <property type="entry name" value="VWF_A"/>
</dbReference>
<dbReference type="PROSITE" id="PS50234">
    <property type="entry name" value="VWFA"/>
    <property type="match status" value="1"/>
</dbReference>
<keyword evidence="5" id="KW-1185">Reference proteome</keyword>
<dbReference type="InterPro" id="IPR029062">
    <property type="entry name" value="Class_I_gatase-like"/>
</dbReference>
<dbReference type="OrthoDB" id="9781333at2"/>
<reference evidence="5" key="1">
    <citation type="submission" date="2017-05" db="EMBL/GenBank/DDBJ databases">
        <authorList>
            <person name="Sung H."/>
        </authorList>
    </citation>
    <scope>NUCLEOTIDE SEQUENCE [LARGE SCALE GENOMIC DNA]</scope>
    <source>
        <strain evidence="5">AR23208</strain>
    </source>
</reference>
<accession>A0A1Y0ITG8</accession>
<gene>
    <name evidence="4" type="ORF">CBW65_17995</name>
</gene>
<evidence type="ECO:0000313" key="5">
    <source>
        <dbReference type="Proteomes" id="UP000195437"/>
    </source>
</evidence>
<dbReference type="AlphaFoldDB" id="A0A1Y0ITG8"/>
<dbReference type="SMART" id="SM00327">
    <property type="entry name" value="VWA"/>
    <property type="match status" value="2"/>
</dbReference>
<dbReference type="Gene3D" id="3.40.50.410">
    <property type="entry name" value="von Willebrand factor, type A domain"/>
    <property type="match status" value="1"/>
</dbReference>
<dbReference type="Pfam" id="PF13519">
    <property type="entry name" value="VWA_2"/>
    <property type="match status" value="1"/>
</dbReference>
<dbReference type="Proteomes" id="UP000195437">
    <property type="component" value="Chromosome"/>
</dbReference>
<keyword evidence="2" id="KW-0472">Membrane</keyword>
<dbReference type="InterPro" id="IPR010768">
    <property type="entry name" value="GATase1-like"/>
</dbReference>
<feature type="compositionally biased region" description="Basic and acidic residues" evidence="1">
    <location>
        <begin position="901"/>
        <end position="911"/>
    </location>
</feature>
<dbReference type="Gene3D" id="3.40.50.880">
    <property type="match status" value="2"/>
</dbReference>
<dbReference type="SUPFAM" id="SSF53300">
    <property type="entry name" value="vWA-like"/>
    <property type="match status" value="2"/>
</dbReference>
<dbReference type="EMBL" id="CP021434">
    <property type="protein sequence ID" value="ARU62654.1"/>
    <property type="molecule type" value="Genomic_DNA"/>
</dbReference>
<dbReference type="PANTHER" id="PTHR37947:SF2">
    <property type="entry name" value="VON WILLEBRAND FACTOR TYPE A"/>
    <property type="match status" value="1"/>
</dbReference>
<dbReference type="Pfam" id="PF00092">
    <property type="entry name" value="VWA"/>
    <property type="match status" value="1"/>
</dbReference>
<keyword evidence="2" id="KW-1133">Transmembrane helix</keyword>
<keyword evidence="2" id="KW-0812">Transmembrane</keyword>
<feature type="transmembrane region" description="Helical" evidence="2">
    <location>
        <begin position="61"/>
        <end position="82"/>
    </location>
</feature>
<proteinExistence type="predicted"/>
<evidence type="ECO:0000256" key="2">
    <source>
        <dbReference type="SAM" id="Phobius"/>
    </source>
</evidence>
<name>A0A1Y0ITG8_9BACL</name>
<feature type="compositionally biased region" description="Basic and acidic residues" evidence="1">
    <location>
        <begin position="877"/>
        <end position="889"/>
    </location>
</feature>
<feature type="transmembrane region" description="Helical" evidence="2">
    <location>
        <begin position="31"/>
        <end position="49"/>
    </location>
</feature>